<evidence type="ECO:0000313" key="9">
    <source>
        <dbReference type="Proteomes" id="UP000587586"/>
    </source>
</evidence>
<evidence type="ECO:0000256" key="1">
    <source>
        <dbReference type="ARBA" id="ARBA00004141"/>
    </source>
</evidence>
<feature type="transmembrane region" description="Helical" evidence="6">
    <location>
        <begin position="246"/>
        <end position="266"/>
    </location>
</feature>
<evidence type="ECO:0000259" key="7">
    <source>
        <dbReference type="Pfam" id="PF01578"/>
    </source>
</evidence>
<keyword evidence="9" id="KW-1185">Reference proteome</keyword>
<dbReference type="GO" id="GO:0020037">
    <property type="term" value="F:heme binding"/>
    <property type="evidence" value="ECO:0007669"/>
    <property type="project" value="InterPro"/>
</dbReference>
<dbReference type="PANTHER" id="PTHR30071">
    <property type="entry name" value="HEME EXPORTER PROTEIN C"/>
    <property type="match status" value="1"/>
</dbReference>
<dbReference type="EMBL" id="BLXZ01000008">
    <property type="protein sequence ID" value="GFO70108.1"/>
    <property type="molecule type" value="Genomic_DNA"/>
</dbReference>
<feature type="transmembrane region" description="Helical" evidence="6">
    <location>
        <begin position="41"/>
        <end position="60"/>
    </location>
</feature>
<comment type="caution">
    <text evidence="8">The sequence shown here is derived from an EMBL/GenBank/DDBJ whole genome shotgun (WGS) entry which is preliminary data.</text>
</comment>
<feature type="transmembrane region" description="Helical" evidence="6">
    <location>
        <begin position="181"/>
        <end position="205"/>
    </location>
</feature>
<evidence type="ECO:0000256" key="5">
    <source>
        <dbReference type="ARBA" id="ARBA00023136"/>
    </source>
</evidence>
<keyword evidence="5 6" id="KW-0472">Membrane</keyword>
<dbReference type="GO" id="GO:0005886">
    <property type="term" value="C:plasma membrane"/>
    <property type="evidence" value="ECO:0007669"/>
    <property type="project" value="TreeGrafter"/>
</dbReference>
<feature type="transmembrane region" description="Helical" evidence="6">
    <location>
        <begin position="137"/>
        <end position="160"/>
    </location>
</feature>
<gene>
    <name evidence="8" type="ORF">GMLC_36870</name>
</gene>
<comment type="subcellular location">
    <subcellularLocation>
        <location evidence="1">Membrane</location>
        <topology evidence="1">Multi-pass membrane protein</topology>
    </subcellularLocation>
</comment>
<feature type="transmembrane region" description="Helical" evidence="6">
    <location>
        <begin position="72"/>
        <end position="89"/>
    </location>
</feature>
<evidence type="ECO:0000256" key="3">
    <source>
        <dbReference type="ARBA" id="ARBA00022748"/>
    </source>
</evidence>
<dbReference type="InterPro" id="IPR045062">
    <property type="entry name" value="Cyt_c_biogenesis_CcsA/CcmC"/>
</dbReference>
<proteinExistence type="predicted"/>
<feature type="transmembrane region" description="Helical" evidence="6">
    <location>
        <begin position="96"/>
        <end position="117"/>
    </location>
</feature>
<dbReference type="PANTHER" id="PTHR30071:SF1">
    <property type="entry name" value="CYTOCHROME B_B6 PROTEIN-RELATED"/>
    <property type="match status" value="1"/>
</dbReference>
<dbReference type="InterPro" id="IPR002541">
    <property type="entry name" value="Cyt_c_assembly"/>
</dbReference>
<dbReference type="RefSeq" id="WP_183362691.1">
    <property type="nucleotide sequence ID" value="NZ_BLXZ01000008.1"/>
</dbReference>
<name>A0A6V8NBW4_9BACT</name>
<feature type="domain" description="Cytochrome c assembly protein" evidence="7">
    <location>
        <begin position="77"/>
        <end position="270"/>
    </location>
</feature>
<dbReference type="GO" id="GO:0017004">
    <property type="term" value="P:cytochrome complex assembly"/>
    <property type="evidence" value="ECO:0007669"/>
    <property type="project" value="UniProtKB-KW"/>
</dbReference>
<dbReference type="Proteomes" id="UP000587586">
    <property type="component" value="Unassembled WGS sequence"/>
</dbReference>
<evidence type="ECO:0000313" key="8">
    <source>
        <dbReference type="EMBL" id="GFO70108.1"/>
    </source>
</evidence>
<feature type="transmembrane region" description="Helical" evidence="6">
    <location>
        <begin position="6"/>
        <end position="29"/>
    </location>
</feature>
<keyword evidence="4 6" id="KW-1133">Transmembrane helix</keyword>
<feature type="transmembrane region" description="Helical" evidence="6">
    <location>
        <begin position="217"/>
        <end position="234"/>
    </location>
</feature>
<dbReference type="Pfam" id="PF01578">
    <property type="entry name" value="Cytochrom_C_asm"/>
    <property type="match status" value="1"/>
</dbReference>
<evidence type="ECO:0000256" key="4">
    <source>
        <dbReference type="ARBA" id="ARBA00022989"/>
    </source>
</evidence>
<reference evidence="9" key="1">
    <citation type="submission" date="2020-06" db="EMBL/GenBank/DDBJ databases">
        <title>Draft genomic sequecing of Geomonas sp. Red745.</title>
        <authorList>
            <person name="Itoh H."/>
            <person name="Xu Z.X."/>
            <person name="Ushijima N."/>
            <person name="Masuda Y."/>
            <person name="Shiratori Y."/>
            <person name="Senoo K."/>
        </authorList>
    </citation>
    <scope>NUCLEOTIDE SEQUENCE [LARGE SCALE GENOMIC DNA]</scope>
    <source>
        <strain evidence="9">Red745</strain>
    </source>
</reference>
<organism evidence="8 9">
    <name type="scientific">Geomonas limicola</name>
    <dbReference type="NCBI Taxonomy" id="2740186"/>
    <lineage>
        <taxon>Bacteria</taxon>
        <taxon>Pseudomonadati</taxon>
        <taxon>Thermodesulfobacteriota</taxon>
        <taxon>Desulfuromonadia</taxon>
        <taxon>Geobacterales</taxon>
        <taxon>Geobacteraceae</taxon>
        <taxon>Geomonas</taxon>
    </lineage>
</organism>
<dbReference type="AlphaFoldDB" id="A0A6V8NBW4"/>
<keyword evidence="3" id="KW-0201">Cytochrome c-type biogenesis</keyword>
<protein>
    <submittedName>
        <fullName evidence="8">Cytochrome c biogenesis protein ResC</fullName>
    </submittedName>
</protein>
<accession>A0A6V8NBW4</accession>
<evidence type="ECO:0000256" key="6">
    <source>
        <dbReference type="SAM" id="Phobius"/>
    </source>
</evidence>
<evidence type="ECO:0000256" key="2">
    <source>
        <dbReference type="ARBA" id="ARBA00022692"/>
    </source>
</evidence>
<sequence length="276" mass="31431">MKGSFALVTGIHWGAVILYVVATIMVVVGQYFQKPQLARRGLWVAVPGLVLHGAGLLIWWRMVGHGPYIDRFEVLSSNAWILLAAFLLFSIPFPRLVTAGVVVLPASFILVALGLFFSPEMKTLPPTFRSVWLVLHIIFYKIAFSAIIIAFAFSLFYLLIRRGRLQKLSRSLPDLPGIDSYAYRFAGLGFTFWAIGMLAGSIWAYQSWGTFWNWDPVQTWSLVTWAVFGIYLHLRRFFSWQGERASWLFVVCFALTLVSLFLTPLFESSIHAEYFK</sequence>
<keyword evidence="2 6" id="KW-0812">Transmembrane</keyword>